<gene>
    <name evidence="1" type="ORF">L6452_44520</name>
</gene>
<dbReference type="Proteomes" id="UP001055879">
    <property type="component" value="Linkage Group LG18"/>
</dbReference>
<dbReference type="EMBL" id="CM042064">
    <property type="protein sequence ID" value="KAI3665885.1"/>
    <property type="molecule type" value="Genomic_DNA"/>
</dbReference>
<name>A0ACB8XFV9_ARCLA</name>
<reference evidence="1 2" key="2">
    <citation type="journal article" date="2022" name="Mol. Ecol. Resour.">
        <title>The genomes of chicory, endive, great burdock and yacon provide insights into Asteraceae paleo-polyploidization history and plant inulin production.</title>
        <authorList>
            <person name="Fan W."/>
            <person name="Wang S."/>
            <person name="Wang H."/>
            <person name="Wang A."/>
            <person name="Jiang F."/>
            <person name="Liu H."/>
            <person name="Zhao H."/>
            <person name="Xu D."/>
            <person name="Zhang Y."/>
        </authorList>
    </citation>
    <scope>NUCLEOTIDE SEQUENCE [LARGE SCALE GENOMIC DNA]</scope>
    <source>
        <strain evidence="2">cv. Niubang</strain>
    </source>
</reference>
<evidence type="ECO:0000313" key="2">
    <source>
        <dbReference type="Proteomes" id="UP001055879"/>
    </source>
</evidence>
<comment type="caution">
    <text evidence="1">The sequence shown here is derived from an EMBL/GenBank/DDBJ whole genome shotgun (WGS) entry which is preliminary data.</text>
</comment>
<reference evidence="2" key="1">
    <citation type="journal article" date="2022" name="Mol. Ecol. Resour.">
        <title>The genomes of chicory, endive, great burdock and yacon provide insights into Asteraceae palaeo-polyploidization history and plant inulin production.</title>
        <authorList>
            <person name="Fan W."/>
            <person name="Wang S."/>
            <person name="Wang H."/>
            <person name="Wang A."/>
            <person name="Jiang F."/>
            <person name="Liu H."/>
            <person name="Zhao H."/>
            <person name="Xu D."/>
            <person name="Zhang Y."/>
        </authorList>
    </citation>
    <scope>NUCLEOTIDE SEQUENCE [LARGE SCALE GENOMIC DNA]</scope>
    <source>
        <strain evidence="2">cv. Niubang</strain>
    </source>
</reference>
<keyword evidence="2" id="KW-1185">Reference proteome</keyword>
<evidence type="ECO:0000313" key="1">
    <source>
        <dbReference type="EMBL" id="KAI3665885.1"/>
    </source>
</evidence>
<accession>A0ACB8XFV9</accession>
<organism evidence="1 2">
    <name type="scientific">Arctium lappa</name>
    <name type="common">Greater burdock</name>
    <name type="synonym">Lappa major</name>
    <dbReference type="NCBI Taxonomy" id="4217"/>
    <lineage>
        <taxon>Eukaryota</taxon>
        <taxon>Viridiplantae</taxon>
        <taxon>Streptophyta</taxon>
        <taxon>Embryophyta</taxon>
        <taxon>Tracheophyta</taxon>
        <taxon>Spermatophyta</taxon>
        <taxon>Magnoliopsida</taxon>
        <taxon>eudicotyledons</taxon>
        <taxon>Gunneridae</taxon>
        <taxon>Pentapetalae</taxon>
        <taxon>asterids</taxon>
        <taxon>campanulids</taxon>
        <taxon>Asterales</taxon>
        <taxon>Asteraceae</taxon>
        <taxon>Carduoideae</taxon>
        <taxon>Cardueae</taxon>
        <taxon>Arctiinae</taxon>
        <taxon>Arctium</taxon>
    </lineage>
</organism>
<proteinExistence type="predicted"/>
<sequence length="219" mass="24643">MMTSSHQWQPPFFARRAESQHFPIPHVPYVILRVQTDTCPSPNAPTQSPPPLLYIHNPSSFQIGVTPSTFSSITWLNSPSFTRLQNHTYKLIAMIAAVKQSRDFLQNNDRKTPMLKAFEEFETDRESYGSSSSEDVENYSPKSVVSKVRKWPMPAVAVKDIRRCVVHSQIVRIRSEDSHLGEDIGECLIAKVYGAGYDLVDDMIFSRSASPLSGKASPK</sequence>
<protein>
    <submittedName>
        <fullName evidence="1">Uncharacterized protein</fullName>
    </submittedName>
</protein>